<organism evidence="1 2">
    <name type="scientific">Varibaculum cambriense</name>
    <dbReference type="NCBI Taxonomy" id="184870"/>
    <lineage>
        <taxon>Bacteria</taxon>
        <taxon>Bacillati</taxon>
        <taxon>Actinomycetota</taxon>
        <taxon>Actinomycetes</taxon>
        <taxon>Actinomycetales</taxon>
        <taxon>Actinomycetaceae</taxon>
        <taxon>Varibaculum</taxon>
    </lineage>
</organism>
<protein>
    <submittedName>
        <fullName evidence="1">Helix-turn-helix domain-containing protein</fullName>
    </submittedName>
</protein>
<dbReference type="AlphaFoldDB" id="A0AAJ1EYM8"/>
<dbReference type="Proteomes" id="UP001200537">
    <property type="component" value="Unassembled WGS sequence"/>
</dbReference>
<dbReference type="EMBL" id="JAKNHJ010000016">
    <property type="protein sequence ID" value="MCG4618471.1"/>
    <property type="molecule type" value="Genomic_DNA"/>
</dbReference>
<proteinExistence type="predicted"/>
<comment type="caution">
    <text evidence="1">The sequence shown here is derived from an EMBL/GenBank/DDBJ whole genome shotgun (WGS) entry which is preliminary data.</text>
</comment>
<sequence length="103" mass="11108">MAEKRFKPGGFRRAVWEVEDAPTARFVALVLSVLADKAGFVEQPVFRVAEITGYNVRTVQRVLSRLVGAGVVQQFGMRFGAVRLIDGLGERGGVNVCAGSKLG</sequence>
<dbReference type="RefSeq" id="WP_238128340.1">
    <property type="nucleotide sequence ID" value="NZ_JAKNHJ010000016.1"/>
</dbReference>
<accession>A0AAJ1EYM8</accession>
<evidence type="ECO:0000313" key="2">
    <source>
        <dbReference type="Proteomes" id="UP001200537"/>
    </source>
</evidence>
<evidence type="ECO:0000313" key="1">
    <source>
        <dbReference type="EMBL" id="MCG4618471.1"/>
    </source>
</evidence>
<name>A0AAJ1EYM8_9ACTO</name>
<reference evidence="1" key="1">
    <citation type="submission" date="2022-01" db="EMBL/GenBank/DDBJ databases">
        <title>Collection of gut derived symbiotic bacterial strains cultured from healthy donors.</title>
        <authorList>
            <person name="Lin H."/>
            <person name="Kohout C."/>
            <person name="Waligurski E."/>
            <person name="Pamer E.G."/>
        </authorList>
    </citation>
    <scope>NUCLEOTIDE SEQUENCE</scope>
    <source>
        <strain evidence="1">DFI.7.46</strain>
    </source>
</reference>
<gene>
    <name evidence="1" type="ORF">L0M99_08215</name>
</gene>